<dbReference type="RefSeq" id="WP_106878603.1">
    <property type="nucleotide sequence ID" value="NZ_CP028105.1"/>
</dbReference>
<organism evidence="1 2">
    <name type="scientific">Fusobacterium ulcerans</name>
    <dbReference type="NCBI Taxonomy" id="861"/>
    <lineage>
        <taxon>Bacteria</taxon>
        <taxon>Fusobacteriati</taxon>
        <taxon>Fusobacteriota</taxon>
        <taxon>Fusobacteriia</taxon>
        <taxon>Fusobacteriales</taxon>
        <taxon>Fusobacteriaceae</taxon>
        <taxon>Fusobacterium</taxon>
    </lineage>
</organism>
<dbReference type="KEGG" id="ful:C4N20_15600"/>
<accession>A0AAX2JBD1</accession>
<evidence type="ECO:0000313" key="1">
    <source>
        <dbReference type="EMBL" id="SQJ03936.1"/>
    </source>
</evidence>
<sequence>MKYNGFTNAGSMYQAKCKANELPIKFVKVKIGNGLLEETEDPAKFIDVKSLKKEVGISEKTQIQDAVRLTIQMDNDGVTEGYFPREFGIYVEDEGVEVLYWYVNDGNEASYLPTQSTAPVKLKNHFNIIATSLESLVVNWSGKEFWIDKEYLEKELEKKQDMTDSRLLTTAKTIWESINELFTKKANKDDVENNLITVDEGKILDARQGPAIVNKINGLAGGYSGTFPLTTAVKEGIYLLPATNKFYVCVENYSGSSLTAPNANFEELSVFQNRNKLENLKGFWALEPTEFKFKTPMTFTKKLIENDIVFVNMGFYLGDYSYTRTKIFTSKAISGLELSGFYSADIKQPFSFSLNINTDNILVDRQTGFSTNTMVISVYVLRI</sequence>
<evidence type="ECO:0008006" key="3">
    <source>
        <dbReference type="Google" id="ProtNLM"/>
    </source>
</evidence>
<proteinExistence type="predicted"/>
<reference evidence="1 2" key="1">
    <citation type="submission" date="2018-06" db="EMBL/GenBank/DDBJ databases">
        <authorList>
            <consortium name="Pathogen Informatics"/>
            <person name="Doyle S."/>
        </authorList>
    </citation>
    <scope>NUCLEOTIDE SEQUENCE [LARGE SCALE GENOMIC DNA]</scope>
    <source>
        <strain evidence="1 2">NCTC12112</strain>
    </source>
</reference>
<name>A0AAX2JBD1_9FUSO</name>
<evidence type="ECO:0000313" key="2">
    <source>
        <dbReference type="Proteomes" id="UP000249008"/>
    </source>
</evidence>
<dbReference type="GeneID" id="78456252"/>
<dbReference type="AlphaFoldDB" id="A0AAX2JBD1"/>
<protein>
    <recommendedName>
        <fullName evidence="3">DUF2479 domain-containing protein</fullName>
    </recommendedName>
</protein>
<dbReference type="EMBL" id="LS483487">
    <property type="protein sequence ID" value="SQJ03936.1"/>
    <property type="molecule type" value="Genomic_DNA"/>
</dbReference>
<dbReference type="Proteomes" id="UP000249008">
    <property type="component" value="Chromosome 1"/>
</dbReference>
<gene>
    <name evidence="1" type="ORF">NCTC12112_01699</name>
</gene>